<gene>
    <name evidence="1" type="ORF">KR76_17785</name>
</gene>
<dbReference type="eggNOG" id="ENOG502ZZP3">
    <property type="taxonomic scope" value="Bacteria"/>
</dbReference>
<proteinExistence type="predicted"/>
<evidence type="ECO:0000313" key="2">
    <source>
        <dbReference type="Proteomes" id="UP000030300"/>
    </source>
</evidence>
<sequence length="196" mass="20472">MATIATPLPSTADHHDETAGAGAGAGPAARRALAALRIAFGLTFLWAFFDKLLALGYHTGYNQSGVLDRFGPAAWIHGGSPTEGFLAFGADGPFKGFWNSLAGTAFADWAFMLGLLGVGITLTFGIGMRLGTLAGFVMYVLMWSVVLPPANNPVLDEHVLGALSMAVLGLTGAGATWGLGRAWSRTALVRRLPVLR</sequence>
<keyword evidence="2" id="KW-1185">Reference proteome</keyword>
<dbReference type="STRING" id="2045.KR76_17785"/>
<dbReference type="AlphaFoldDB" id="A0A0A1DNN2"/>
<dbReference type="KEGG" id="psim:KR76_17785"/>
<dbReference type="RefSeq" id="WP_038680134.1">
    <property type="nucleotide sequence ID" value="NZ_BJMC01000018.1"/>
</dbReference>
<protein>
    <submittedName>
        <fullName evidence="1">Putative integral membrane protein SCJ12.13c</fullName>
    </submittedName>
</protein>
<evidence type="ECO:0000313" key="1">
    <source>
        <dbReference type="EMBL" id="AIY18163.1"/>
    </source>
</evidence>
<dbReference type="HOGENOM" id="CLU_114557_0_0_11"/>
<reference evidence="1 2" key="1">
    <citation type="journal article" date="2015" name="Genome Announc.">
        <title>Complete Genome Sequence of Steroid-Transforming Nocardioides simplex VKM Ac-2033D.</title>
        <authorList>
            <person name="Shtratnikova V.Y."/>
            <person name="Schelkunov M.I."/>
            <person name="Pekov Y.A."/>
            <person name="Fokina V.V."/>
            <person name="Logacheva M.D."/>
            <person name="Sokolov S.L."/>
            <person name="Bragin E.Y."/>
            <person name="Ashapkin V.V."/>
            <person name="Donova M.V."/>
        </authorList>
    </citation>
    <scope>NUCLEOTIDE SEQUENCE [LARGE SCALE GENOMIC DNA]</scope>
    <source>
        <strain evidence="1 2">VKM Ac-2033D</strain>
    </source>
</reference>
<dbReference type="EMBL" id="CP009896">
    <property type="protein sequence ID" value="AIY18163.1"/>
    <property type="molecule type" value="Genomic_DNA"/>
</dbReference>
<dbReference type="GeneID" id="96610665"/>
<dbReference type="Proteomes" id="UP000030300">
    <property type="component" value="Chromosome"/>
</dbReference>
<accession>A0A0A1DNN2</accession>
<organism evidence="1 2">
    <name type="scientific">Nocardioides simplex</name>
    <name type="common">Arthrobacter simplex</name>
    <dbReference type="NCBI Taxonomy" id="2045"/>
    <lineage>
        <taxon>Bacteria</taxon>
        <taxon>Bacillati</taxon>
        <taxon>Actinomycetota</taxon>
        <taxon>Actinomycetes</taxon>
        <taxon>Propionibacteriales</taxon>
        <taxon>Nocardioidaceae</taxon>
        <taxon>Pimelobacter</taxon>
    </lineage>
</organism>
<name>A0A0A1DNN2_NOCSI</name>